<dbReference type="PANTHER" id="PTHR46470">
    <property type="entry name" value="N-ACYLNEURAMINATE-9-PHOSPHATASE"/>
    <property type="match status" value="1"/>
</dbReference>
<dbReference type="EMBL" id="JADEYC010000035">
    <property type="protein sequence ID" value="MBE9376209.1"/>
    <property type="molecule type" value="Genomic_DNA"/>
</dbReference>
<dbReference type="SFLD" id="SFLDS00003">
    <property type="entry name" value="Haloacid_Dehalogenase"/>
    <property type="match status" value="1"/>
</dbReference>
<evidence type="ECO:0000313" key="5">
    <source>
        <dbReference type="Proteomes" id="UP000598360"/>
    </source>
</evidence>
<dbReference type="InterPro" id="IPR006439">
    <property type="entry name" value="HAD-SF_hydro_IA"/>
</dbReference>
<organism evidence="4 5">
    <name type="scientific">Saccharopolyspora montiporae</name>
    <dbReference type="NCBI Taxonomy" id="2781240"/>
    <lineage>
        <taxon>Bacteria</taxon>
        <taxon>Bacillati</taxon>
        <taxon>Actinomycetota</taxon>
        <taxon>Actinomycetes</taxon>
        <taxon>Pseudonocardiales</taxon>
        <taxon>Pseudonocardiaceae</taxon>
        <taxon>Saccharopolyspora</taxon>
    </lineage>
</organism>
<dbReference type="AlphaFoldDB" id="A0A929G1D8"/>
<evidence type="ECO:0000256" key="2">
    <source>
        <dbReference type="ARBA" id="ARBA00022801"/>
    </source>
</evidence>
<keyword evidence="2 4" id="KW-0378">Hydrolase</keyword>
<dbReference type="InterPro" id="IPR051400">
    <property type="entry name" value="HAD-like_hydrolase"/>
</dbReference>
<name>A0A929G1D8_9PSEU</name>
<proteinExistence type="predicted"/>
<comment type="caution">
    <text evidence="4">The sequence shown here is derived from an EMBL/GenBank/DDBJ whole genome shotgun (WGS) entry which is preliminary data.</text>
</comment>
<keyword evidence="5" id="KW-1185">Reference proteome</keyword>
<accession>A0A929G1D8</accession>
<reference evidence="4" key="1">
    <citation type="submission" date="2020-10" db="EMBL/GenBank/DDBJ databases">
        <title>Diversity and distribution of actinomycetes associated with coral in the coast of Hainan.</title>
        <authorList>
            <person name="Li F."/>
        </authorList>
    </citation>
    <scope>NUCLEOTIDE SEQUENCE</scope>
    <source>
        <strain evidence="4">HNM0983</strain>
    </source>
</reference>
<evidence type="ECO:0000256" key="1">
    <source>
        <dbReference type="ARBA" id="ARBA00001946"/>
    </source>
</evidence>
<dbReference type="PANTHER" id="PTHR46470:SF4">
    <property type="entry name" value="5-AMINO-6-(5-PHOSPHO-D-RIBITYLAMINO)URACIL PHOSPHATASE YIGB"/>
    <property type="match status" value="1"/>
</dbReference>
<dbReference type="Gene3D" id="1.20.120.710">
    <property type="entry name" value="Haloacid dehalogenase hydrolase-like domain"/>
    <property type="match status" value="1"/>
</dbReference>
<evidence type="ECO:0000313" key="4">
    <source>
        <dbReference type="EMBL" id="MBE9376209.1"/>
    </source>
</evidence>
<gene>
    <name evidence="4" type="ORF">IQ251_17305</name>
</gene>
<dbReference type="InterPro" id="IPR036412">
    <property type="entry name" value="HAD-like_sf"/>
</dbReference>
<dbReference type="GO" id="GO:0044281">
    <property type="term" value="P:small molecule metabolic process"/>
    <property type="evidence" value="ECO:0007669"/>
    <property type="project" value="UniProtKB-ARBA"/>
</dbReference>
<dbReference type="InterPro" id="IPR023214">
    <property type="entry name" value="HAD_sf"/>
</dbReference>
<keyword evidence="3" id="KW-0460">Magnesium</keyword>
<dbReference type="Proteomes" id="UP000598360">
    <property type="component" value="Unassembled WGS sequence"/>
</dbReference>
<dbReference type="RefSeq" id="WP_193929667.1">
    <property type="nucleotide sequence ID" value="NZ_JADEYC010000035.1"/>
</dbReference>
<evidence type="ECO:0000256" key="3">
    <source>
        <dbReference type="ARBA" id="ARBA00022842"/>
    </source>
</evidence>
<dbReference type="SFLD" id="SFLDG01129">
    <property type="entry name" value="C1.5:_HAD__Beta-PGM__Phosphata"/>
    <property type="match status" value="1"/>
</dbReference>
<dbReference type="Pfam" id="PF00702">
    <property type="entry name" value="Hydrolase"/>
    <property type="match status" value="1"/>
</dbReference>
<dbReference type="NCBIfam" id="TIGR01549">
    <property type="entry name" value="HAD-SF-IA-v1"/>
    <property type="match status" value="1"/>
</dbReference>
<dbReference type="Gene3D" id="3.40.50.1000">
    <property type="entry name" value="HAD superfamily/HAD-like"/>
    <property type="match status" value="1"/>
</dbReference>
<dbReference type="SUPFAM" id="SSF56784">
    <property type="entry name" value="HAD-like"/>
    <property type="match status" value="1"/>
</dbReference>
<dbReference type="NCBIfam" id="TIGR01509">
    <property type="entry name" value="HAD-SF-IA-v3"/>
    <property type="match status" value="1"/>
</dbReference>
<dbReference type="PRINTS" id="PR00413">
    <property type="entry name" value="HADHALOGNASE"/>
</dbReference>
<dbReference type="GO" id="GO:0016787">
    <property type="term" value="F:hydrolase activity"/>
    <property type="evidence" value="ECO:0007669"/>
    <property type="project" value="UniProtKB-KW"/>
</dbReference>
<sequence length="264" mass="28386">MTSAPDGSATRDTGQIKAVCLDIDDTLLDSERASRCGLRALVGSDRAWPVWQRTTDQFYSRFSSAEIDFDVLCVERTQAFFAAFGERIDAVEAARRESHRMAAMQHAWRLFDDVVPCLAWLRAAGLPLAAITNAPGRYQRDKLASVGLADAFDIVVISEEVGHSKPDPHIFGIAAEQLGREPGELLHVGDRFEADALGAVRAGLRGVWLNRAGHAVPEPVRGGSGVREVAAIGDLHELVDLVVPAPVPHGAVGREPRDLAGAPA</sequence>
<protein>
    <submittedName>
        <fullName evidence="4">HAD family hydrolase</fullName>
    </submittedName>
</protein>
<comment type="cofactor">
    <cofactor evidence="1">
        <name>Mg(2+)</name>
        <dbReference type="ChEBI" id="CHEBI:18420"/>
    </cofactor>
</comment>